<dbReference type="CDD" id="cd01888">
    <property type="entry name" value="eIF2_gamma"/>
    <property type="match status" value="1"/>
</dbReference>
<keyword evidence="9" id="KW-0342">GTP-binding</keyword>
<evidence type="ECO:0000256" key="2">
    <source>
        <dbReference type="ARBA" id="ARBA00011986"/>
    </source>
</evidence>
<dbReference type="GO" id="GO:0000049">
    <property type="term" value="F:tRNA binding"/>
    <property type="evidence" value="ECO:0007669"/>
    <property type="project" value="InterPro"/>
</dbReference>
<dbReference type="AlphaFoldDB" id="A0A520KRC5"/>
<comment type="catalytic activity">
    <reaction evidence="10">
        <text>GTP + H2O = GDP + phosphate + H(+)</text>
        <dbReference type="Rhea" id="RHEA:19669"/>
        <dbReference type="ChEBI" id="CHEBI:15377"/>
        <dbReference type="ChEBI" id="CHEBI:15378"/>
        <dbReference type="ChEBI" id="CHEBI:37565"/>
        <dbReference type="ChEBI" id="CHEBI:43474"/>
        <dbReference type="ChEBI" id="CHEBI:58189"/>
        <dbReference type="EC" id="3.6.5.3"/>
    </reaction>
</comment>
<dbReference type="InterPro" id="IPR009000">
    <property type="entry name" value="Transl_B-barrel_sf"/>
</dbReference>
<evidence type="ECO:0000256" key="8">
    <source>
        <dbReference type="ARBA" id="ARBA00022917"/>
    </source>
</evidence>
<evidence type="ECO:0000256" key="9">
    <source>
        <dbReference type="ARBA" id="ARBA00023134"/>
    </source>
</evidence>
<evidence type="ECO:0000256" key="1">
    <source>
        <dbReference type="ARBA" id="ARBA00005388"/>
    </source>
</evidence>
<dbReference type="GO" id="GO:0003743">
    <property type="term" value="F:translation initiation factor activity"/>
    <property type="evidence" value="ECO:0007669"/>
    <property type="project" value="UniProtKB-KW"/>
</dbReference>
<evidence type="ECO:0000256" key="10">
    <source>
        <dbReference type="ARBA" id="ARBA00048107"/>
    </source>
</evidence>
<dbReference type="InterPro" id="IPR050543">
    <property type="entry name" value="eIF2G"/>
</dbReference>
<comment type="caution">
    <text evidence="12">The sequence shown here is derived from an EMBL/GenBank/DDBJ whole genome shotgun (WGS) entry which is preliminary data.</text>
</comment>
<feature type="domain" description="Tr-type G" evidence="11">
    <location>
        <begin position="3"/>
        <end position="200"/>
    </location>
</feature>
<keyword evidence="5" id="KW-0547">Nucleotide-binding</keyword>
<dbReference type="InterPro" id="IPR000795">
    <property type="entry name" value="T_Tr_GTP-bd_dom"/>
</dbReference>
<reference evidence="12 13" key="1">
    <citation type="journal article" date="2019" name="Nat. Microbiol.">
        <title>Wide diversity of methane and short-chain alkane metabolisms in uncultured archaea.</title>
        <authorList>
            <person name="Borrel G."/>
            <person name="Adam P.S."/>
            <person name="McKay L.J."/>
            <person name="Chen L.X."/>
            <person name="Sierra-Garcia I.N."/>
            <person name="Sieber C.M."/>
            <person name="Letourneur Q."/>
            <person name="Ghozlane A."/>
            <person name="Andersen G.L."/>
            <person name="Li W.J."/>
            <person name="Hallam S.J."/>
            <person name="Muyzer G."/>
            <person name="de Oliveira V.M."/>
            <person name="Inskeep W.P."/>
            <person name="Banfield J.F."/>
            <person name="Gribaldo S."/>
        </authorList>
    </citation>
    <scope>NUCLEOTIDE SEQUENCE [LARGE SCALE GENOMIC DNA]</scope>
    <source>
        <strain evidence="12">NM1a</strain>
    </source>
</reference>
<dbReference type="CDD" id="cd15490">
    <property type="entry name" value="eIF2_gamma_III"/>
    <property type="match status" value="1"/>
</dbReference>
<dbReference type="PRINTS" id="PR00315">
    <property type="entry name" value="ELONGATNFCT"/>
</dbReference>
<dbReference type="PROSITE" id="PS51722">
    <property type="entry name" value="G_TR_2"/>
    <property type="match status" value="1"/>
</dbReference>
<dbReference type="PANTHER" id="PTHR42854">
    <property type="entry name" value="EUKARYOTIC TRANSLATION INITIATION FACTOR 2 SUBUNIT 3 FAMILY MEMBER"/>
    <property type="match status" value="1"/>
</dbReference>
<evidence type="ECO:0000313" key="13">
    <source>
        <dbReference type="Proteomes" id="UP000317158"/>
    </source>
</evidence>
<proteinExistence type="inferred from homology"/>
<dbReference type="InterPro" id="IPR044128">
    <property type="entry name" value="eIF2g_GTP-bd"/>
</dbReference>
<gene>
    <name evidence="12" type="ORF">EF806_05770</name>
</gene>
<sequence>MSKPSVNIGLVGHVDHGKTTIVNALTNTWTDRHSEEIKRGISIRLGYANATFRKCPNCEDGYTVEENCPICGSPTVESRTVSFVDAPGHETLMATMLCGAAIMDGALLVIAADEPCPQLQTEEHLMALSIVGIKNIVIAQNKIDLVSKKEVYENYTQIKSFLTSMGFSPKDIPIIPISAQQKINLEYLIKAIEEHIPTPKRRLDASARLFIARSFDVNRPGQPIEDLVGGVIGGSLSFGVLKSGDEIEIRPGYFLKSGRKGRWIPLRTKICKIMSDKMQLEEATPGGLLGISTMLDPAIVKSDALVGQVAGEVGTLPPVWERFSIETELFDRVIGSKDDHIVENIKIGEPLMLNVGTATTVGIVQKVKKNLLEVELKRPVCAEEGSRIAISKRVSGIWRLIGVGRLKNDENLPI</sequence>
<dbReference type="FunFam" id="2.40.30.10:FF:000075">
    <property type="entry name" value="Translation initiation factor 2 subunit gamma"/>
    <property type="match status" value="1"/>
</dbReference>
<dbReference type="InterPro" id="IPR005225">
    <property type="entry name" value="Small_GTP-bd"/>
</dbReference>
<dbReference type="NCBIfam" id="TIGR00231">
    <property type="entry name" value="small_GTP"/>
    <property type="match status" value="1"/>
</dbReference>
<dbReference type="GO" id="GO:0005829">
    <property type="term" value="C:cytosol"/>
    <property type="evidence" value="ECO:0007669"/>
    <property type="project" value="TreeGrafter"/>
</dbReference>
<keyword evidence="6" id="KW-0378">Hydrolase</keyword>
<dbReference type="NCBIfam" id="NF003077">
    <property type="entry name" value="PRK04000.1"/>
    <property type="match status" value="1"/>
</dbReference>
<dbReference type="InterPro" id="IPR027417">
    <property type="entry name" value="P-loop_NTPase"/>
</dbReference>
<evidence type="ECO:0000256" key="5">
    <source>
        <dbReference type="ARBA" id="ARBA00022741"/>
    </source>
</evidence>
<organism evidence="12 13">
    <name type="scientific">Methanoliparum thermophilum</name>
    <dbReference type="NCBI Taxonomy" id="2491083"/>
    <lineage>
        <taxon>Archaea</taxon>
        <taxon>Methanobacteriati</taxon>
        <taxon>Methanobacteriota</taxon>
        <taxon>Candidatus Methanoliparia</taxon>
        <taxon>Candidatus Methanoliparales</taxon>
        <taxon>Candidatus Methanoliparaceae</taxon>
        <taxon>Candidatus Methanoliparum</taxon>
    </lineage>
</organism>
<dbReference type="Proteomes" id="UP000317158">
    <property type="component" value="Unassembled WGS sequence"/>
</dbReference>
<keyword evidence="8" id="KW-0648">Protein biosynthesis</keyword>
<evidence type="ECO:0000256" key="6">
    <source>
        <dbReference type="ARBA" id="ARBA00022801"/>
    </source>
</evidence>
<dbReference type="PANTHER" id="PTHR42854:SF3">
    <property type="entry name" value="EUKARYOTIC TRANSLATION INITIATION FACTOR 2 SUBUNIT 3-RELATED"/>
    <property type="match status" value="1"/>
</dbReference>
<evidence type="ECO:0000256" key="7">
    <source>
        <dbReference type="ARBA" id="ARBA00022842"/>
    </source>
</evidence>
<dbReference type="Gene3D" id="2.40.30.10">
    <property type="entry name" value="Translation factors"/>
    <property type="match status" value="2"/>
</dbReference>
<dbReference type="InterPro" id="IPR022424">
    <property type="entry name" value="TIF2_gsu"/>
</dbReference>
<dbReference type="Pfam" id="PF00009">
    <property type="entry name" value="GTP_EFTU"/>
    <property type="match status" value="1"/>
</dbReference>
<evidence type="ECO:0000259" key="11">
    <source>
        <dbReference type="PROSITE" id="PS51722"/>
    </source>
</evidence>
<evidence type="ECO:0000256" key="4">
    <source>
        <dbReference type="ARBA" id="ARBA00022723"/>
    </source>
</evidence>
<evidence type="ECO:0000313" key="12">
    <source>
        <dbReference type="EMBL" id="RZN64160.1"/>
    </source>
</evidence>
<dbReference type="NCBIfam" id="TIGR03680">
    <property type="entry name" value="eif2g_arch"/>
    <property type="match status" value="1"/>
</dbReference>
<name>A0A520KRC5_METT2</name>
<dbReference type="GO" id="GO:0005525">
    <property type="term" value="F:GTP binding"/>
    <property type="evidence" value="ECO:0007669"/>
    <property type="project" value="UniProtKB-KW"/>
</dbReference>
<dbReference type="CDD" id="cd03688">
    <property type="entry name" value="eIF2_gamma_II"/>
    <property type="match status" value="1"/>
</dbReference>
<dbReference type="EC" id="3.6.5.3" evidence="2"/>
<dbReference type="SUPFAM" id="SSF50447">
    <property type="entry name" value="Translation proteins"/>
    <property type="match status" value="1"/>
</dbReference>
<dbReference type="Gene3D" id="3.40.50.300">
    <property type="entry name" value="P-loop containing nucleotide triphosphate hydrolases"/>
    <property type="match status" value="1"/>
</dbReference>
<dbReference type="InterPro" id="IPR009001">
    <property type="entry name" value="Transl_elong_EF1A/Init_IF2_C"/>
</dbReference>
<dbReference type="EMBL" id="RXIF01000010">
    <property type="protein sequence ID" value="RZN64160.1"/>
    <property type="molecule type" value="Genomic_DNA"/>
</dbReference>
<accession>A0A520KRC5</accession>
<keyword evidence="3 12" id="KW-0396">Initiation factor</keyword>
<comment type="similarity">
    <text evidence="1">Belongs to the TRAFAC class translation factor GTPase superfamily. Classic translation factor GTPase family. EIF2G subfamily.</text>
</comment>
<dbReference type="GO" id="GO:0046872">
    <property type="term" value="F:metal ion binding"/>
    <property type="evidence" value="ECO:0007669"/>
    <property type="project" value="UniProtKB-KW"/>
</dbReference>
<dbReference type="InterPro" id="IPR015256">
    <property type="entry name" value="eIF2g_C"/>
</dbReference>
<dbReference type="SUPFAM" id="SSF52540">
    <property type="entry name" value="P-loop containing nucleoside triphosphate hydrolases"/>
    <property type="match status" value="1"/>
</dbReference>
<dbReference type="GO" id="GO:0001731">
    <property type="term" value="P:formation of translation preinitiation complex"/>
    <property type="evidence" value="ECO:0007669"/>
    <property type="project" value="TreeGrafter"/>
</dbReference>
<protein>
    <recommendedName>
        <fullName evidence="2">protein-synthesizing GTPase</fullName>
        <ecNumber evidence="2">3.6.5.3</ecNumber>
    </recommendedName>
</protein>
<evidence type="ECO:0000256" key="3">
    <source>
        <dbReference type="ARBA" id="ARBA00022540"/>
    </source>
</evidence>
<dbReference type="InterPro" id="IPR044127">
    <property type="entry name" value="eIF2g_dom_2"/>
</dbReference>
<dbReference type="GO" id="GO:0003924">
    <property type="term" value="F:GTPase activity"/>
    <property type="evidence" value="ECO:0007669"/>
    <property type="project" value="InterPro"/>
</dbReference>
<keyword evidence="7" id="KW-0460">Magnesium</keyword>
<keyword evidence="4" id="KW-0479">Metal-binding</keyword>
<dbReference type="SUPFAM" id="SSF50465">
    <property type="entry name" value="EF-Tu/eEF-1alpha/eIF2-gamma C-terminal domain"/>
    <property type="match status" value="1"/>
</dbReference>
<dbReference type="Pfam" id="PF09173">
    <property type="entry name" value="eIF2_C"/>
    <property type="match status" value="1"/>
</dbReference>